<dbReference type="Pfam" id="PF13193">
    <property type="entry name" value="AMP-binding_C"/>
    <property type="match status" value="1"/>
</dbReference>
<sequence length="1267" mass="136205">MTERAERTAVPAAHPPQVPDHAFGPLQRAYLVGDQDGLELRGPARYYVACEMRVSAVDGVQRRLDRLVRENPVLRIRVGDGLELTPVAEDAVVPVTVVDASEAAFDTVDRGVREEFCADAFAFDGWPQVRVTVVRSARRARIHLVYSLWLMDAASLARFLEGLVDDAGAAVAGPGPVPPSARRRERDERYWREVAPALPEAAEAPLRPDWRHAGRCVAHRMLHLERPTAETITEQAKRHGLTVPMVLLTVYGMLLGAVGGGRPHTLTLVRSQQDPQAGHGRLGNHGASFPVAMPAAEGRDFVSLAREVQGRVLELSLRSSLSGPEITRLAGPAADRRRLLYPFAFTATEVDTPREAALGLRRDWDAAQLRVPQVLLDHQVVVDRDGTVRLGFDWRTDAFDEGFPDDFVEQYAREVERLAADGADWTVPAGRARPAAARVRPVEGRRATLQQRVLATVGQTPDAPAVRDEEGVLTYAALADAAAEVARRLVAAGAAVGDHVAVHLPRGRGQVVAILGALLAGCVYVPLDWGLPPGRLDRITRQARLGFAVTGDAGHAADAWRRRGVRTVAVPAKAPRERRLPDRGAPDTAYVIFTSGSTGEPKGVVIGHDAVLNTIDEINALIKLGPADSVLSVSSIGFDLSVYDIFGPLLVGAAVVMLPEDTARTPSVWTRMVTEHSVTVWNSAPALAALLAEEGGALPSIRSYMLSGDWIPLDLPAALERLSAGAEVISLGGATEGSIWSIYHRITPADRTGRSIPYGRPLAGQDILVLDERGGVCRDWHIGEIHIAGRGVAHGYLNDPERTAEAFFDDPEHGWIYRTGDRGRRGPDGVVELLGRIDSQVKVNGYRVELGEIESLLNAMDHVRRSAACVPPDGGGVLAYVTLAAGAPADWRERSIAALREELPSYMVPYALVDLDEIPLTANGKVDHRRLRTAATPPATPPAAPAGAAGPARGPHAQEVAACWTEILGRAPGTEGFFEAGGSSLDSIRLLSLVRSRFGYDIAFGQFLADPTVAGLARLCAAGRGPRSEAVWSFAPRAVANPRGRVVFFPPVGGGVACYAGLIRNLPGDLDVHVLGFDRPFDTPVSADAGMAFAADLCLRHLAGRFDGPKVPCVLVGWSFGGALAVEAARAAAYPVSRVVVLDTPVSAAARHCEDFDAAMVSGFVDDIRQAGGVVVSEQDVHTDPVLRRRFEVYRQNKLLLRDWRPAPVGVPVVQFRASDGPAEPDPDAWREWAPAVRTVALSGGHFDVFAAQNLRHVQDEIEGGWQ</sequence>
<dbReference type="InterPro" id="IPR020802">
    <property type="entry name" value="TesA-like"/>
</dbReference>
<dbReference type="Pfam" id="PF00668">
    <property type="entry name" value="Condensation"/>
    <property type="match status" value="1"/>
</dbReference>
<dbReference type="Proteomes" id="UP000646738">
    <property type="component" value="Unassembled WGS sequence"/>
</dbReference>
<evidence type="ECO:0000256" key="6">
    <source>
        <dbReference type="SAM" id="MobiDB-lite"/>
    </source>
</evidence>
<dbReference type="Gene3D" id="3.30.559.30">
    <property type="entry name" value="Nonribosomal peptide synthetase, condensation domain"/>
    <property type="match status" value="1"/>
</dbReference>
<gene>
    <name evidence="8" type="ORF">Srubr_27210</name>
</gene>
<dbReference type="SMART" id="SM00824">
    <property type="entry name" value="PKS_TE"/>
    <property type="match status" value="1"/>
</dbReference>
<evidence type="ECO:0000313" key="9">
    <source>
        <dbReference type="Proteomes" id="UP000646738"/>
    </source>
</evidence>
<dbReference type="InterPro" id="IPR010071">
    <property type="entry name" value="AA_adenyl_dom"/>
</dbReference>
<dbReference type="Pfam" id="PF00975">
    <property type="entry name" value="Thioesterase"/>
    <property type="match status" value="1"/>
</dbReference>
<proteinExistence type="predicted"/>
<evidence type="ECO:0000256" key="1">
    <source>
        <dbReference type="ARBA" id="ARBA00001957"/>
    </source>
</evidence>
<dbReference type="Gene3D" id="3.40.50.12780">
    <property type="entry name" value="N-terminal domain of ligase-like"/>
    <property type="match status" value="1"/>
</dbReference>
<protein>
    <recommendedName>
        <fullName evidence="7">Thioesterase TesA-like domain-containing protein</fullName>
    </recommendedName>
</protein>
<keyword evidence="3" id="KW-0596">Phosphopantetheine</keyword>
<keyword evidence="5" id="KW-0436">Ligase</keyword>
<dbReference type="NCBIfam" id="TIGR01733">
    <property type="entry name" value="AA-adenyl-dom"/>
    <property type="match status" value="1"/>
</dbReference>
<accession>A0ABQ3RAK9</accession>
<dbReference type="Pfam" id="PF00501">
    <property type="entry name" value="AMP-binding"/>
    <property type="match status" value="1"/>
</dbReference>
<evidence type="ECO:0000259" key="7">
    <source>
        <dbReference type="SMART" id="SM00824"/>
    </source>
</evidence>
<dbReference type="PANTHER" id="PTHR45527:SF10">
    <property type="entry name" value="PYOCHELIN SYNTHASE PCHF"/>
    <property type="match status" value="1"/>
</dbReference>
<comment type="caution">
    <text evidence="8">The sequence shown here is derived from an EMBL/GenBank/DDBJ whole genome shotgun (WGS) entry which is preliminary data.</text>
</comment>
<dbReference type="InterPro" id="IPR025110">
    <property type="entry name" value="AMP-bd_C"/>
</dbReference>
<dbReference type="InterPro" id="IPR042099">
    <property type="entry name" value="ANL_N_sf"/>
</dbReference>
<dbReference type="InterPro" id="IPR000873">
    <property type="entry name" value="AMP-dep_synth/lig_dom"/>
</dbReference>
<dbReference type="InterPro" id="IPR020845">
    <property type="entry name" value="AMP-binding_CS"/>
</dbReference>
<dbReference type="EMBL" id="BNEA01000012">
    <property type="protein sequence ID" value="GHI52875.1"/>
    <property type="molecule type" value="Genomic_DNA"/>
</dbReference>
<evidence type="ECO:0000313" key="8">
    <source>
        <dbReference type="EMBL" id="GHI52875.1"/>
    </source>
</evidence>
<dbReference type="PANTHER" id="PTHR45527">
    <property type="entry name" value="NONRIBOSOMAL PEPTIDE SYNTHETASE"/>
    <property type="match status" value="1"/>
</dbReference>
<feature type="region of interest" description="Disordered" evidence="6">
    <location>
        <begin position="1"/>
        <end position="21"/>
    </location>
</feature>
<dbReference type="InterPro" id="IPR045851">
    <property type="entry name" value="AMP-bd_C_sf"/>
</dbReference>
<dbReference type="Gene3D" id="3.40.50.1820">
    <property type="entry name" value="alpha/beta hydrolase"/>
    <property type="match status" value="1"/>
</dbReference>
<dbReference type="InterPro" id="IPR001031">
    <property type="entry name" value="Thioesterase"/>
</dbReference>
<dbReference type="Gene3D" id="3.30.559.10">
    <property type="entry name" value="Chloramphenicol acetyltransferase-like domain"/>
    <property type="match status" value="1"/>
</dbReference>
<comment type="cofactor">
    <cofactor evidence="1">
        <name>pantetheine 4'-phosphate</name>
        <dbReference type="ChEBI" id="CHEBI:47942"/>
    </cofactor>
</comment>
<dbReference type="InterPro" id="IPR001242">
    <property type="entry name" value="Condensation_dom"/>
</dbReference>
<dbReference type="Pfam" id="PF00550">
    <property type="entry name" value="PP-binding"/>
    <property type="match status" value="1"/>
</dbReference>
<evidence type="ECO:0000256" key="4">
    <source>
        <dbReference type="ARBA" id="ARBA00022553"/>
    </source>
</evidence>
<dbReference type="SUPFAM" id="SSF56801">
    <property type="entry name" value="Acetyl-CoA synthetase-like"/>
    <property type="match status" value="1"/>
</dbReference>
<dbReference type="SUPFAM" id="SSF53474">
    <property type="entry name" value="alpha/beta-Hydrolases"/>
    <property type="match status" value="1"/>
</dbReference>
<evidence type="ECO:0000256" key="2">
    <source>
        <dbReference type="ARBA" id="ARBA00004924"/>
    </source>
</evidence>
<evidence type="ECO:0000256" key="3">
    <source>
        <dbReference type="ARBA" id="ARBA00022450"/>
    </source>
</evidence>
<comment type="pathway">
    <text evidence="2">Siderophore biosynthesis.</text>
</comment>
<dbReference type="InterPro" id="IPR029058">
    <property type="entry name" value="AB_hydrolase_fold"/>
</dbReference>
<dbReference type="Gene3D" id="1.10.1200.10">
    <property type="entry name" value="ACP-like"/>
    <property type="match status" value="1"/>
</dbReference>
<name>A0ABQ3RAK9_STRRR</name>
<keyword evidence="4" id="KW-0597">Phosphoprotein</keyword>
<keyword evidence="9" id="KW-1185">Reference proteome</keyword>
<dbReference type="InterPro" id="IPR036736">
    <property type="entry name" value="ACP-like_sf"/>
</dbReference>
<dbReference type="Gene3D" id="3.30.300.30">
    <property type="match status" value="1"/>
</dbReference>
<dbReference type="PROSITE" id="PS00012">
    <property type="entry name" value="PHOSPHOPANTETHEINE"/>
    <property type="match status" value="1"/>
</dbReference>
<feature type="domain" description="Thioesterase TesA-like" evidence="7">
    <location>
        <begin position="1047"/>
        <end position="1262"/>
    </location>
</feature>
<reference evidence="9" key="1">
    <citation type="submission" date="2023-07" db="EMBL/GenBank/DDBJ databases">
        <title>Whole genome shotgun sequence of Streptomyces achromogenes subsp. rubradiris NBRC 14000.</title>
        <authorList>
            <person name="Komaki H."/>
            <person name="Tamura T."/>
        </authorList>
    </citation>
    <scope>NUCLEOTIDE SEQUENCE [LARGE SCALE GENOMIC DNA]</scope>
    <source>
        <strain evidence="9">NBRC 14000</strain>
    </source>
</reference>
<dbReference type="InterPro" id="IPR006162">
    <property type="entry name" value="Ppantetheine_attach_site"/>
</dbReference>
<dbReference type="RefSeq" id="WP_189999926.1">
    <property type="nucleotide sequence ID" value="NZ_BNCB01000040.1"/>
</dbReference>
<dbReference type="SUPFAM" id="SSF47336">
    <property type="entry name" value="ACP-like"/>
    <property type="match status" value="1"/>
</dbReference>
<dbReference type="InterPro" id="IPR023213">
    <property type="entry name" value="CAT-like_dom_sf"/>
</dbReference>
<organism evidence="8 9">
    <name type="scientific">Streptomyces rubradiris</name>
    <name type="common">Streptomyces achromogenes subsp. rubradiris</name>
    <dbReference type="NCBI Taxonomy" id="285531"/>
    <lineage>
        <taxon>Bacteria</taxon>
        <taxon>Bacillati</taxon>
        <taxon>Actinomycetota</taxon>
        <taxon>Actinomycetes</taxon>
        <taxon>Kitasatosporales</taxon>
        <taxon>Streptomycetaceae</taxon>
        <taxon>Streptomyces</taxon>
    </lineage>
</organism>
<dbReference type="PROSITE" id="PS00455">
    <property type="entry name" value="AMP_BINDING"/>
    <property type="match status" value="1"/>
</dbReference>
<evidence type="ECO:0000256" key="5">
    <source>
        <dbReference type="ARBA" id="ARBA00022598"/>
    </source>
</evidence>
<dbReference type="SUPFAM" id="SSF52777">
    <property type="entry name" value="CoA-dependent acyltransferases"/>
    <property type="match status" value="2"/>
</dbReference>
<dbReference type="InterPro" id="IPR009081">
    <property type="entry name" value="PP-bd_ACP"/>
</dbReference>